<protein>
    <submittedName>
        <fullName evidence="1">ATPase RavA stimulator ViaA</fullName>
    </submittedName>
</protein>
<dbReference type="PANTHER" id="PTHR36846">
    <property type="entry name" value="PROTEIN VIAA"/>
    <property type="match status" value="1"/>
</dbReference>
<reference evidence="2" key="1">
    <citation type="journal article" date="2019" name="Int. J. Syst. Evol. Microbiol.">
        <title>The Global Catalogue of Microorganisms (GCM) 10K type strain sequencing project: providing services to taxonomists for standard genome sequencing and annotation.</title>
        <authorList>
            <consortium name="The Broad Institute Genomics Platform"/>
            <consortium name="The Broad Institute Genome Sequencing Center for Infectious Disease"/>
            <person name="Wu L."/>
            <person name="Ma J."/>
        </authorList>
    </citation>
    <scope>NUCLEOTIDE SEQUENCE [LARGE SCALE GENOMIC DNA]</scope>
    <source>
        <strain evidence="2">JCM 18720</strain>
    </source>
</reference>
<dbReference type="PANTHER" id="PTHR36846:SF1">
    <property type="entry name" value="PROTEIN VIAA"/>
    <property type="match status" value="1"/>
</dbReference>
<comment type="caution">
    <text evidence="1">The sequence shown here is derived from an EMBL/GenBank/DDBJ whole genome shotgun (WGS) entry which is preliminary data.</text>
</comment>
<keyword evidence="2" id="KW-1185">Reference proteome</keyword>
<dbReference type="InterPro" id="IPR036465">
    <property type="entry name" value="vWFA_dom_sf"/>
</dbReference>
<organism evidence="1 2">
    <name type="scientific">Ferrimonas gelatinilytica</name>
    <dbReference type="NCBI Taxonomy" id="1255257"/>
    <lineage>
        <taxon>Bacteria</taxon>
        <taxon>Pseudomonadati</taxon>
        <taxon>Pseudomonadota</taxon>
        <taxon>Gammaproteobacteria</taxon>
        <taxon>Alteromonadales</taxon>
        <taxon>Ferrimonadaceae</taxon>
        <taxon>Ferrimonas</taxon>
    </lineage>
</organism>
<sequence length="483" mass="54153">MTPSERTLGAKQVGLLRRLIQQRRHQTREQLEQRQLHHHTGLARALDDELERWGQQLEAVLKGLPLPTKARTEIGLLETARNQSVEQFLEELDGTRLVLLGHSPMAEELPRFAEELRSLPLHQREAAKAAMLDQWQSSVEQRYLADQLALLDKQREQLLEDLYQRLEGAQALGELIPVQATGEAGRLWDMADVALSNRQRRDLNQLANWLSRQAQIQTLAEQLGKMAHASASGRVRRVKEASPKREVRPSPLPEEVVGVQQGKDLGRLLAVAMSLLSSEELELLFYKQLIDAQLLVYQMRGKQPVAGRVKNVFRARPSEALEKGGPFILCIDTSASMSGYPERCAKALALALARVAVQDGRDCRILIFSTSVITFDLTGSHGLSQLRDFLGYQFHGGTDPGPCIDEACESLDQELFANADVLMVSDFIAPRFQPERLAKVDAARNRGTRFHAVPLSRHGNPALLAQFDQQWPLETGMAQRFGR</sequence>
<evidence type="ECO:0000313" key="2">
    <source>
        <dbReference type="Proteomes" id="UP001501600"/>
    </source>
</evidence>
<gene>
    <name evidence="1" type="primary">viaA</name>
    <name evidence="1" type="ORF">GCM10025772_19680</name>
</gene>
<evidence type="ECO:0000313" key="1">
    <source>
        <dbReference type="EMBL" id="GAA5191875.1"/>
    </source>
</evidence>
<dbReference type="InterPro" id="IPR008912">
    <property type="entry name" value="Uncharacterised_CoxE"/>
</dbReference>
<dbReference type="EMBL" id="BAABLF010000013">
    <property type="protein sequence ID" value="GAA5191875.1"/>
    <property type="molecule type" value="Genomic_DNA"/>
</dbReference>
<dbReference type="SUPFAM" id="SSF53300">
    <property type="entry name" value="vWA-like"/>
    <property type="match status" value="1"/>
</dbReference>
<dbReference type="Gene3D" id="3.40.50.410">
    <property type="entry name" value="von Willebrand factor, type A domain"/>
    <property type="match status" value="1"/>
</dbReference>
<dbReference type="Proteomes" id="UP001501600">
    <property type="component" value="Unassembled WGS sequence"/>
</dbReference>
<dbReference type="Pfam" id="PF05762">
    <property type="entry name" value="VWA_CoxE"/>
    <property type="match status" value="1"/>
</dbReference>
<dbReference type="RefSeq" id="WP_345316886.1">
    <property type="nucleotide sequence ID" value="NZ_BAABLF010000013.1"/>
</dbReference>
<proteinExistence type="predicted"/>
<name>A0ABP9S7V9_9GAMM</name>
<accession>A0ABP9S7V9</accession>